<reference evidence="6" key="1">
    <citation type="submission" date="2015-09" db="EMBL/GenBank/DDBJ databases">
        <authorList>
            <consortium name="Pathogen Informatics"/>
        </authorList>
    </citation>
    <scope>NUCLEOTIDE SEQUENCE [LARGE SCALE GENOMIC DNA]</scope>
    <source>
        <strain evidence="6">Lake Konstanz</strain>
    </source>
</reference>
<accession>A0A0S4J578</accession>
<dbReference type="SUPFAM" id="SSF52047">
    <property type="entry name" value="RNI-like"/>
    <property type="match status" value="2"/>
</dbReference>
<dbReference type="Proteomes" id="UP000051952">
    <property type="component" value="Unassembled WGS sequence"/>
</dbReference>
<evidence type="ECO:0000259" key="3">
    <source>
        <dbReference type="Pfam" id="PF23598"/>
    </source>
</evidence>
<organism evidence="5 6">
    <name type="scientific">Bodo saltans</name>
    <name type="common">Flagellated protozoan</name>
    <dbReference type="NCBI Taxonomy" id="75058"/>
    <lineage>
        <taxon>Eukaryota</taxon>
        <taxon>Discoba</taxon>
        <taxon>Euglenozoa</taxon>
        <taxon>Kinetoplastea</taxon>
        <taxon>Metakinetoplastina</taxon>
        <taxon>Eubodonida</taxon>
        <taxon>Bodonidae</taxon>
        <taxon>Bodo</taxon>
    </lineage>
</organism>
<keyword evidence="6" id="KW-1185">Reference proteome</keyword>
<dbReference type="AlphaFoldDB" id="A0A0S4J578"/>
<dbReference type="InterPro" id="IPR057207">
    <property type="entry name" value="FBXL15_LRR"/>
</dbReference>
<proteinExistence type="predicted"/>
<feature type="non-terminal residue" evidence="5">
    <location>
        <position position="751"/>
    </location>
</feature>
<dbReference type="Gene3D" id="3.80.10.10">
    <property type="entry name" value="Ribonuclease Inhibitor"/>
    <property type="match status" value="4"/>
</dbReference>
<dbReference type="InterPro" id="IPR032675">
    <property type="entry name" value="LRR_dom_sf"/>
</dbReference>
<evidence type="ECO:0000313" key="5">
    <source>
        <dbReference type="EMBL" id="CUG52742.1"/>
    </source>
</evidence>
<keyword evidence="2" id="KW-0833">Ubl conjugation pathway</keyword>
<evidence type="ECO:0000256" key="1">
    <source>
        <dbReference type="ARBA" id="ARBA00022737"/>
    </source>
</evidence>
<keyword evidence="5" id="KW-0808">Transferase</keyword>
<feature type="domain" description="Disease resistance R13L4/SHOC-2-like LRR" evidence="3">
    <location>
        <begin position="3"/>
        <end position="234"/>
    </location>
</feature>
<dbReference type="Pfam" id="PF13516">
    <property type="entry name" value="LRR_6"/>
    <property type="match status" value="1"/>
</dbReference>
<keyword evidence="5" id="KW-0418">Kinase</keyword>
<dbReference type="GO" id="GO:0016301">
    <property type="term" value="F:kinase activity"/>
    <property type="evidence" value="ECO:0007669"/>
    <property type="project" value="UniProtKB-KW"/>
</dbReference>
<name>A0A0S4J578_BODSA</name>
<evidence type="ECO:0000259" key="4">
    <source>
        <dbReference type="Pfam" id="PF25372"/>
    </source>
</evidence>
<dbReference type="InterPro" id="IPR050648">
    <property type="entry name" value="F-box_LRR-repeat"/>
</dbReference>
<keyword evidence="5" id="KW-0675">Receptor</keyword>
<dbReference type="VEuPathDB" id="TriTrypDB:BSAL_80725"/>
<dbReference type="InterPro" id="IPR055414">
    <property type="entry name" value="LRR_R13L4/SHOC2-like"/>
</dbReference>
<keyword evidence="1" id="KW-0677">Repeat</keyword>
<protein>
    <submittedName>
        <fullName evidence="5">Receptor-type protein kinase, putative</fullName>
    </submittedName>
</protein>
<evidence type="ECO:0000313" key="6">
    <source>
        <dbReference type="Proteomes" id="UP000051952"/>
    </source>
</evidence>
<dbReference type="InterPro" id="IPR001611">
    <property type="entry name" value="Leu-rich_rpt"/>
</dbReference>
<sequence length="751" mass="84190">ISTLTHLQHLDLSACINISDASLQVISTLTQLQHLNLTGCSMIKDLSSIATLTQLKYLDLSLCKKLTDASLRTILSMTQLQHLKLNLSCHVTDTSIHAISALTRLQQLGLSYCNYVTDAGLNAIATLTQLRRLDVSGNDRITDAGLRAISTLTQLQHLDLSGCSSITGVGLHFISQMELQLLNLRGVKITDLSGISTLKHLKHLDLVGCDNITDASLGAISTLTQLQHLNLSRCNNITGAGLCAISTLTELQHLALTDCSNITDAGLSGISTLTQLQHLGLSGCESITDEGLFAISPLTLLQHLDLGQCIKITDAGLHVISSFTWLKHLNLNKCAITHIGLSAILELTQLQYLGLISCRNIKGADIAYHTSERTQLKRLNVIGCCIQRWLNENGAVASVDKCMIQWIEGLWKAALPKDDFVAQFEKYFEFEPYWQHMVLLMKEFGDILPDDENSLELAIDNHFVVKQERESKLFWIAHFSDPVVDFAFHLLHLKKVQPNHNLLLRWLDTYVDPQQPLWPQFLKCFKTKVTKEFILLIFKREFNDEKSDFDGAFQVDLHNHFNALLTQTIQKLKYEPETLSSPVTVERTVSDAVQARWTKRNLWVTKLIHKLDPYDELDSNDNDLGAIYSSEDDDDDDHALLSEALHLPKRSNFVRRQIVIHRVEDEVLKRRQLLPLMASSHQGDDAGFDTLVNCGTYKLLVSDSFMLPAGVDPRYLITSPSNPPQDIQRLGFSAYSSDVKPFINTCEYFAD</sequence>
<evidence type="ECO:0000256" key="2">
    <source>
        <dbReference type="ARBA" id="ARBA00022786"/>
    </source>
</evidence>
<dbReference type="GO" id="GO:0005737">
    <property type="term" value="C:cytoplasm"/>
    <property type="evidence" value="ECO:0007669"/>
    <property type="project" value="TreeGrafter"/>
</dbReference>
<dbReference type="OrthoDB" id="272161at2759"/>
<dbReference type="EMBL" id="CYKH01000855">
    <property type="protein sequence ID" value="CUG52742.1"/>
    <property type="molecule type" value="Genomic_DNA"/>
</dbReference>
<dbReference type="Pfam" id="PF23598">
    <property type="entry name" value="LRR_14"/>
    <property type="match status" value="1"/>
</dbReference>
<feature type="non-terminal residue" evidence="5">
    <location>
        <position position="1"/>
    </location>
</feature>
<dbReference type="Pfam" id="PF25372">
    <property type="entry name" value="DUF7885"/>
    <property type="match status" value="1"/>
</dbReference>
<gene>
    <name evidence="5" type="ORF">BSAL_80725</name>
</gene>
<feature type="domain" description="F-box/LRR-repeat protein 15-like leucin rich repeat" evidence="4">
    <location>
        <begin position="284"/>
        <end position="368"/>
    </location>
</feature>
<dbReference type="PANTHER" id="PTHR13382">
    <property type="entry name" value="MITOCHONDRIAL ATP SYNTHASE COUPLING FACTOR B"/>
    <property type="match status" value="1"/>
</dbReference>
<dbReference type="InterPro" id="IPR006553">
    <property type="entry name" value="Leu-rich_rpt_Cys-con_subtyp"/>
</dbReference>
<dbReference type="SMART" id="SM00367">
    <property type="entry name" value="LRR_CC"/>
    <property type="match status" value="11"/>
</dbReference>